<dbReference type="Pfam" id="PF03401">
    <property type="entry name" value="TctC"/>
    <property type="match status" value="1"/>
</dbReference>
<dbReference type="SUPFAM" id="SSF53850">
    <property type="entry name" value="Periplasmic binding protein-like II"/>
    <property type="match status" value="1"/>
</dbReference>
<dbReference type="InterPro" id="IPR042100">
    <property type="entry name" value="Bug_dom1"/>
</dbReference>
<dbReference type="Gene3D" id="3.40.190.10">
    <property type="entry name" value="Periplasmic binding protein-like II"/>
    <property type="match status" value="1"/>
</dbReference>
<name>A0A644XPS3_9ZZZZ</name>
<sequence length="325" mass="34917">MKKLLVLAIVLALALPLFAAGAQEETIEKYPSRNVRVIIPWSVGGMTDVLTRPVASHLEKQFGVPFVVENKPGGGGVVGSLEIEKAAKDGYVIGTTSMSTVSAKYVSPIYPDIHNVELISQVITIPATVTVNANSPFKTLQDLIDYAKANPGKLTNSNSGTGASAHIYAAYFEAMAGIKVNHIPYPAYAEAVTALLGGHVDMTNIPLPDLSAHVDSGALRLLAIASAERHPSYPDVPTLKELGIDAVMGNYSGFVAPKGTDPEKVRIIDEAIGRAMQDETIRKFLIDAGYQPVYLNRTQFAEVIKDAEKQLDFLVNELGIKFIDD</sequence>
<dbReference type="Gene3D" id="3.40.190.150">
    <property type="entry name" value="Bordetella uptake gene, domain 1"/>
    <property type="match status" value="1"/>
</dbReference>
<dbReference type="PIRSF" id="PIRSF017082">
    <property type="entry name" value="YflP"/>
    <property type="match status" value="1"/>
</dbReference>
<organism evidence="1">
    <name type="scientific">bioreactor metagenome</name>
    <dbReference type="NCBI Taxonomy" id="1076179"/>
    <lineage>
        <taxon>unclassified sequences</taxon>
        <taxon>metagenomes</taxon>
        <taxon>ecological metagenomes</taxon>
    </lineage>
</organism>
<dbReference type="InterPro" id="IPR005064">
    <property type="entry name" value="BUG"/>
</dbReference>
<reference evidence="1" key="1">
    <citation type="submission" date="2019-08" db="EMBL/GenBank/DDBJ databases">
        <authorList>
            <person name="Kucharzyk K."/>
            <person name="Murdoch R.W."/>
            <person name="Higgins S."/>
            <person name="Loffler F."/>
        </authorList>
    </citation>
    <scope>NUCLEOTIDE SEQUENCE</scope>
</reference>
<dbReference type="PANTHER" id="PTHR42928">
    <property type="entry name" value="TRICARBOXYLATE-BINDING PROTEIN"/>
    <property type="match status" value="1"/>
</dbReference>
<dbReference type="PANTHER" id="PTHR42928:SF5">
    <property type="entry name" value="BLR1237 PROTEIN"/>
    <property type="match status" value="1"/>
</dbReference>
<evidence type="ECO:0008006" key="2">
    <source>
        <dbReference type="Google" id="ProtNLM"/>
    </source>
</evidence>
<dbReference type="CDD" id="cd07012">
    <property type="entry name" value="PBP2_Bug_TTT"/>
    <property type="match status" value="1"/>
</dbReference>
<dbReference type="EMBL" id="VSSQ01002550">
    <property type="protein sequence ID" value="MPM16094.1"/>
    <property type="molecule type" value="Genomic_DNA"/>
</dbReference>
<proteinExistence type="predicted"/>
<protein>
    <recommendedName>
        <fullName evidence="2">Tripartite tricarboxylate transporter family receptor</fullName>
    </recommendedName>
</protein>
<accession>A0A644XPS3</accession>
<dbReference type="AlphaFoldDB" id="A0A644XPS3"/>
<comment type="caution">
    <text evidence="1">The sequence shown here is derived from an EMBL/GenBank/DDBJ whole genome shotgun (WGS) entry which is preliminary data.</text>
</comment>
<gene>
    <name evidence="1" type="ORF">SDC9_62468</name>
</gene>
<evidence type="ECO:0000313" key="1">
    <source>
        <dbReference type="EMBL" id="MPM16094.1"/>
    </source>
</evidence>